<dbReference type="EMBL" id="JASCZI010004733">
    <property type="protein sequence ID" value="MED6117199.1"/>
    <property type="molecule type" value="Genomic_DNA"/>
</dbReference>
<comment type="subcellular location">
    <subcellularLocation>
        <location evidence="1">Virion</location>
    </subcellularLocation>
</comment>
<dbReference type="NCBIfam" id="TIGR01554">
    <property type="entry name" value="major_cap_HK97"/>
    <property type="match status" value="1"/>
</dbReference>
<dbReference type="SUPFAM" id="SSF56563">
    <property type="entry name" value="Major capsid protein gp5"/>
    <property type="match status" value="1"/>
</dbReference>
<evidence type="ECO:0000313" key="5">
    <source>
        <dbReference type="Proteomes" id="UP001341840"/>
    </source>
</evidence>
<keyword evidence="5" id="KW-1185">Reference proteome</keyword>
<comment type="caution">
    <text evidence="4">The sequence shown here is derived from an EMBL/GenBank/DDBJ whole genome shotgun (WGS) entry which is preliminary data.</text>
</comment>
<dbReference type="Pfam" id="PF05065">
    <property type="entry name" value="Phage_capsid"/>
    <property type="match status" value="1"/>
</dbReference>
<evidence type="ECO:0000256" key="2">
    <source>
        <dbReference type="SAM" id="MobiDB-lite"/>
    </source>
</evidence>
<sequence length="626" mass="66356">MERINPTRVEIVTNRLSTEIDYYVLDGRPLPNEGVGSLVVFYGSDEGLLNRAGRTIRAGAELERAAAMYAKEPAPTMVLKSNGSALPSDRIAKLLESWGVARRNRATAFLNADARSYIATECARAIGIPAYFVDAETGSSMTYANANLARQTLVDFSLRPIMTAIEQRLSMPDFLPSSQVCKFSLDDYLRGSAYERAQSRTISGRIVAFDEPANASTGRVVFAEGSIEPKLVMLNLEHDRTRRIGKALSMEFADGGKAINATFKISQTTAGNDAIVEAMDGLRDGFSVELKVDDYETQKDGTMKVLKGSLEGVALVSEPAVRSARVSDVAATEETENSDADEATDANTNPTEGEQVSDTTVPAPADDVAVEASEVKASTSKPMAYTSPRSPIVSGGTYLQHSILAKLGNEDSRQYVLAADDSFTTNPAFSPVSYVRNVAQNTTSIRPTIEACGGTRPLAASGMTVSIPKITQNASVATVAEGGDTTGTDAITSAYVNATVVKKAGFQRYSQELLLRSDPSFYEIMLQNLRDGLAQAQDEYVIAAITAGGTQATSVAATSAGMISFVSTEAPAAYNATKRVATSMVSGTGTWSLLLGATDSTGRPIYNAAQPMNAGGNTAPSSLRGN</sequence>
<feature type="compositionally biased region" description="Polar residues" evidence="2">
    <location>
        <begin position="345"/>
        <end position="357"/>
    </location>
</feature>
<name>A0ABU6R1U1_9FABA</name>
<proteinExistence type="predicted"/>
<feature type="domain" description="Phage capsid-like C-terminal" evidence="3">
    <location>
        <begin position="460"/>
        <end position="611"/>
    </location>
</feature>
<feature type="compositionally biased region" description="Acidic residues" evidence="2">
    <location>
        <begin position="331"/>
        <end position="344"/>
    </location>
</feature>
<protein>
    <recommendedName>
        <fullName evidence="3">Phage capsid-like C-terminal domain-containing protein</fullName>
    </recommendedName>
</protein>
<dbReference type="InterPro" id="IPR024455">
    <property type="entry name" value="Phage_capsid"/>
</dbReference>
<feature type="non-terminal residue" evidence="4">
    <location>
        <position position="626"/>
    </location>
</feature>
<organism evidence="4 5">
    <name type="scientific">Stylosanthes scabra</name>
    <dbReference type="NCBI Taxonomy" id="79078"/>
    <lineage>
        <taxon>Eukaryota</taxon>
        <taxon>Viridiplantae</taxon>
        <taxon>Streptophyta</taxon>
        <taxon>Embryophyta</taxon>
        <taxon>Tracheophyta</taxon>
        <taxon>Spermatophyta</taxon>
        <taxon>Magnoliopsida</taxon>
        <taxon>eudicotyledons</taxon>
        <taxon>Gunneridae</taxon>
        <taxon>Pentapetalae</taxon>
        <taxon>rosids</taxon>
        <taxon>fabids</taxon>
        <taxon>Fabales</taxon>
        <taxon>Fabaceae</taxon>
        <taxon>Papilionoideae</taxon>
        <taxon>50 kb inversion clade</taxon>
        <taxon>dalbergioids sensu lato</taxon>
        <taxon>Dalbergieae</taxon>
        <taxon>Pterocarpus clade</taxon>
        <taxon>Stylosanthes</taxon>
    </lineage>
</organism>
<dbReference type="InterPro" id="IPR054612">
    <property type="entry name" value="Phage_capsid-like_C"/>
</dbReference>
<feature type="region of interest" description="Disordered" evidence="2">
    <location>
        <begin position="324"/>
        <end position="363"/>
    </location>
</feature>
<dbReference type="Proteomes" id="UP001341840">
    <property type="component" value="Unassembled WGS sequence"/>
</dbReference>
<dbReference type="Gene3D" id="1.20.1270.210">
    <property type="match status" value="1"/>
</dbReference>
<evidence type="ECO:0000259" key="3">
    <source>
        <dbReference type="Pfam" id="PF05065"/>
    </source>
</evidence>
<gene>
    <name evidence="4" type="ORF">PIB30_107777</name>
</gene>
<accession>A0ABU6R1U1</accession>
<evidence type="ECO:0000256" key="1">
    <source>
        <dbReference type="ARBA" id="ARBA00004328"/>
    </source>
</evidence>
<evidence type="ECO:0000313" key="4">
    <source>
        <dbReference type="EMBL" id="MED6117199.1"/>
    </source>
</evidence>
<reference evidence="4 5" key="1">
    <citation type="journal article" date="2023" name="Plants (Basel)">
        <title>Bridging the Gap: Combining Genomics and Transcriptomics Approaches to Understand Stylosanthes scabra, an Orphan Legume from the Brazilian Caatinga.</title>
        <authorList>
            <person name="Ferreira-Neto J.R.C."/>
            <person name="da Silva M.D."/>
            <person name="Binneck E."/>
            <person name="de Melo N.F."/>
            <person name="da Silva R.H."/>
            <person name="de Melo A.L.T.M."/>
            <person name="Pandolfi V."/>
            <person name="Bustamante F.O."/>
            <person name="Brasileiro-Vidal A.C."/>
            <person name="Benko-Iseppon A.M."/>
        </authorList>
    </citation>
    <scope>NUCLEOTIDE SEQUENCE [LARGE SCALE GENOMIC DNA]</scope>
    <source>
        <tissue evidence="4">Leaves</tissue>
    </source>
</reference>